<reference evidence="1 2" key="1">
    <citation type="submission" date="2018-01" db="EMBL/GenBank/DDBJ databases">
        <authorList>
            <person name="Clerissi C."/>
        </authorList>
    </citation>
    <scope>NUCLEOTIDE SEQUENCE [LARGE SCALE GENOMIC DNA]</scope>
    <source>
        <strain evidence="1">Cupriavidus taiwanensis STM 6021</strain>
    </source>
</reference>
<accession>A0A7Z7JC45</accession>
<evidence type="ECO:0000313" key="2">
    <source>
        <dbReference type="Proteomes" id="UP000257139"/>
    </source>
</evidence>
<dbReference type="EMBL" id="OGUU01000013">
    <property type="protein sequence ID" value="SPC20096.1"/>
    <property type="molecule type" value="Genomic_DNA"/>
</dbReference>
<comment type="caution">
    <text evidence="1">The sequence shown here is derived from an EMBL/GenBank/DDBJ whole genome shotgun (WGS) entry which is preliminary data.</text>
</comment>
<proteinExistence type="predicted"/>
<protein>
    <submittedName>
        <fullName evidence="1">Uncharacterized protein</fullName>
    </submittedName>
</protein>
<dbReference type="AlphaFoldDB" id="A0A7Z7JC45"/>
<name>A0A7Z7JC45_9BURK</name>
<organism evidence="1 2">
    <name type="scientific">Cupriavidus taiwanensis</name>
    <dbReference type="NCBI Taxonomy" id="164546"/>
    <lineage>
        <taxon>Bacteria</taxon>
        <taxon>Pseudomonadati</taxon>
        <taxon>Pseudomonadota</taxon>
        <taxon>Betaproteobacteria</taxon>
        <taxon>Burkholderiales</taxon>
        <taxon>Burkholderiaceae</taxon>
        <taxon>Cupriavidus</taxon>
    </lineage>
</organism>
<evidence type="ECO:0000313" key="1">
    <source>
        <dbReference type="EMBL" id="SPC20096.1"/>
    </source>
</evidence>
<dbReference type="Proteomes" id="UP000257139">
    <property type="component" value="Chromosome CBM2594_a"/>
</dbReference>
<gene>
    <name evidence="1" type="ORF">CBM2594_A90029</name>
</gene>
<sequence length="84" mass="9424">MPPAPMMYSPICSISGTSEDSRWRITASTARMSAATGASKAVAEGWDKMITVTQNRTIICDARGVLRMPRILDWHWLRVCAQRR</sequence>